<dbReference type="RefSeq" id="WP_018063526.1">
    <property type="nucleotide sequence ID" value="NZ_AQWH01000003.1"/>
</dbReference>
<reference evidence="1 2" key="1">
    <citation type="submission" date="2017-03" db="EMBL/GenBank/DDBJ databases">
        <title>Foreign affairs: Plasmid Transfer between Roseobacters and Rhizobia.</title>
        <authorList>
            <person name="Bartling P."/>
            <person name="Bunk B."/>
            <person name="Overmann J."/>
            <person name="Brinkmann H."/>
            <person name="Petersen J."/>
        </authorList>
    </citation>
    <scope>NUCLEOTIDE SEQUENCE [LARGE SCALE GENOMIC DNA]</scope>
    <source>
        <strain evidence="1 2">MACL11</strain>
    </source>
</reference>
<dbReference type="Gene3D" id="1.20.1290.10">
    <property type="entry name" value="AhpD-like"/>
    <property type="match status" value="1"/>
</dbReference>
<gene>
    <name evidence="1" type="ORF">Mame_00041</name>
</gene>
<accession>A0A1U9YVG2</accession>
<organism evidence="1 2">
    <name type="scientific">Martelella mediterranea DSM 17316</name>
    <dbReference type="NCBI Taxonomy" id="1122214"/>
    <lineage>
        <taxon>Bacteria</taxon>
        <taxon>Pseudomonadati</taxon>
        <taxon>Pseudomonadota</taxon>
        <taxon>Alphaproteobacteria</taxon>
        <taxon>Hyphomicrobiales</taxon>
        <taxon>Aurantimonadaceae</taxon>
        <taxon>Martelella</taxon>
    </lineage>
</organism>
<dbReference type="KEGG" id="mmed:Mame_00041"/>
<protein>
    <submittedName>
        <fullName evidence="1">CMD domain protein, family</fullName>
    </submittedName>
</protein>
<dbReference type="OrthoDB" id="5077630at2"/>
<proteinExistence type="predicted"/>
<dbReference type="Proteomes" id="UP000191135">
    <property type="component" value="Chromosome"/>
</dbReference>
<dbReference type="EMBL" id="CP020330">
    <property type="protein sequence ID" value="AQZ49426.1"/>
    <property type="molecule type" value="Genomic_DNA"/>
</dbReference>
<dbReference type="SUPFAM" id="SSF69118">
    <property type="entry name" value="AhpD-like"/>
    <property type="match status" value="1"/>
</dbReference>
<keyword evidence="2" id="KW-1185">Reference proteome</keyword>
<dbReference type="AlphaFoldDB" id="A0A1U9YVG2"/>
<evidence type="ECO:0000313" key="1">
    <source>
        <dbReference type="EMBL" id="AQZ49426.1"/>
    </source>
</evidence>
<dbReference type="STRING" id="1122214.Mame_00041"/>
<dbReference type="InterPro" id="IPR029032">
    <property type="entry name" value="AhpD-like"/>
</dbReference>
<dbReference type="eggNOG" id="COG4950">
    <property type="taxonomic scope" value="Bacteria"/>
</dbReference>
<sequence>MTIHHARPDALDRAGGLAEDGEVYALRALRPEFLNGAEDCRVAVLTPHNDLGLSPALRAAIARRVALTADNEKLLAEYPVPEDESLATLSRGEMPGDGRLAAIAAHADMIAANPGASTRESLDALLAAGLSVPQVIALSELLAFACFQIRVAHGLSLLEEGA</sequence>
<evidence type="ECO:0000313" key="2">
    <source>
        <dbReference type="Proteomes" id="UP000191135"/>
    </source>
</evidence>
<name>A0A1U9YVG2_9HYPH</name>